<evidence type="ECO:0000313" key="12">
    <source>
        <dbReference type="EMBL" id="CAF1428635.1"/>
    </source>
</evidence>
<evidence type="ECO:0000256" key="6">
    <source>
        <dbReference type="ARBA" id="ARBA00023157"/>
    </source>
</evidence>
<dbReference type="PROSITE" id="PS50262">
    <property type="entry name" value="G_PROTEIN_RECEP_F1_2"/>
    <property type="match status" value="1"/>
</dbReference>
<dbReference type="InterPro" id="IPR017452">
    <property type="entry name" value="GPCR_Rhodpsn_7TM"/>
</dbReference>
<keyword evidence="14" id="KW-1185">Reference proteome</keyword>
<evidence type="ECO:0000256" key="8">
    <source>
        <dbReference type="PROSITE-ProRule" id="PRU00124"/>
    </source>
</evidence>
<dbReference type="Gene3D" id="1.20.1070.10">
    <property type="entry name" value="Rhodopsin 7-helix transmembrane proteins"/>
    <property type="match status" value="1"/>
</dbReference>
<dbReference type="Gene3D" id="2.10.25.10">
    <property type="entry name" value="Laminin"/>
    <property type="match status" value="1"/>
</dbReference>
<dbReference type="EMBL" id="CAJNOI010001637">
    <property type="protein sequence ID" value="CAF1428635.1"/>
    <property type="molecule type" value="Genomic_DNA"/>
</dbReference>
<evidence type="ECO:0000256" key="2">
    <source>
        <dbReference type="ARBA" id="ARBA00022692"/>
    </source>
</evidence>
<dbReference type="PROSITE" id="PS01186">
    <property type="entry name" value="EGF_2"/>
    <property type="match status" value="1"/>
</dbReference>
<protein>
    <submittedName>
        <fullName evidence="12">Uncharacterized protein</fullName>
    </submittedName>
</protein>
<keyword evidence="6 7" id="KW-1015">Disulfide bond</keyword>
<dbReference type="PANTHER" id="PTHR24270">
    <property type="entry name" value="LOW-DENSITY LIPOPROTEIN RECEPTOR-RELATED"/>
    <property type="match status" value="1"/>
</dbReference>
<dbReference type="GO" id="GO:0016192">
    <property type="term" value="P:vesicle-mediated transport"/>
    <property type="evidence" value="ECO:0007669"/>
    <property type="project" value="UniProtKB-ARBA"/>
</dbReference>
<evidence type="ECO:0000256" key="4">
    <source>
        <dbReference type="ARBA" id="ARBA00022989"/>
    </source>
</evidence>
<dbReference type="InterPro" id="IPR050685">
    <property type="entry name" value="LDLR"/>
</dbReference>
<organism evidence="12 15">
    <name type="scientific">Adineta steineri</name>
    <dbReference type="NCBI Taxonomy" id="433720"/>
    <lineage>
        <taxon>Eukaryota</taxon>
        <taxon>Metazoa</taxon>
        <taxon>Spiralia</taxon>
        <taxon>Gnathifera</taxon>
        <taxon>Rotifera</taxon>
        <taxon>Eurotatoria</taxon>
        <taxon>Bdelloidea</taxon>
        <taxon>Adinetida</taxon>
        <taxon>Adinetidae</taxon>
        <taxon>Adineta</taxon>
    </lineage>
</organism>
<dbReference type="OrthoDB" id="2121828at2759"/>
<keyword evidence="4 9" id="KW-1133">Transmembrane helix</keyword>
<evidence type="ECO:0000256" key="3">
    <source>
        <dbReference type="ARBA" id="ARBA00022737"/>
    </source>
</evidence>
<dbReference type="PROSITE" id="PS50068">
    <property type="entry name" value="LDLRA_2"/>
    <property type="match status" value="3"/>
</dbReference>
<feature type="disulfide bond" evidence="8">
    <location>
        <begin position="205"/>
        <end position="217"/>
    </location>
</feature>
<dbReference type="Gene3D" id="4.10.400.10">
    <property type="entry name" value="Low-density Lipoprotein Receptor"/>
    <property type="match status" value="2"/>
</dbReference>
<dbReference type="InterPro" id="IPR036055">
    <property type="entry name" value="LDL_receptor-like_sf"/>
</dbReference>
<feature type="disulfide bond" evidence="7">
    <location>
        <begin position="988"/>
        <end position="997"/>
    </location>
</feature>
<dbReference type="InterPro" id="IPR000742">
    <property type="entry name" value="EGF"/>
</dbReference>
<feature type="transmembrane region" description="Helical" evidence="9">
    <location>
        <begin position="1483"/>
        <end position="1504"/>
    </location>
</feature>
<feature type="transmembrane region" description="Helical" evidence="9">
    <location>
        <begin position="1350"/>
        <end position="1368"/>
    </location>
</feature>
<reference evidence="12" key="1">
    <citation type="submission" date="2021-02" db="EMBL/GenBank/DDBJ databases">
        <authorList>
            <person name="Nowell W R."/>
        </authorList>
    </citation>
    <scope>NUCLEOTIDE SEQUENCE</scope>
</reference>
<dbReference type="CDD" id="cd00637">
    <property type="entry name" value="7tm_classA_rhodopsin-like"/>
    <property type="match status" value="1"/>
</dbReference>
<proteinExistence type="predicted"/>
<dbReference type="EMBL" id="CAJNOM010001964">
    <property type="protein sequence ID" value="CAF1623478.1"/>
    <property type="molecule type" value="Genomic_DNA"/>
</dbReference>
<feature type="transmembrane region" description="Helical" evidence="9">
    <location>
        <begin position="1403"/>
        <end position="1423"/>
    </location>
</feature>
<dbReference type="SMART" id="SM00192">
    <property type="entry name" value="LDLa"/>
    <property type="match status" value="6"/>
</dbReference>
<feature type="transmembrane region" description="Helical" evidence="9">
    <location>
        <begin position="1231"/>
        <end position="1254"/>
    </location>
</feature>
<dbReference type="Pfam" id="PF00001">
    <property type="entry name" value="7tm_1"/>
    <property type="match status" value="1"/>
</dbReference>
<evidence type="ECO:0000313" key="15">
    <source>
        <dbReference type="Proteomes" id="UP000663877"/>
    </source>
</evidence>
<dbReference type="Proteomes" id="UP000663832">
    <property type="component" value="Unassembled WGS sequence"/>
</dbReference>
<dbReference type="CDD" id="cd00054">
    <property type="entry name" value="EGF_CA"/>
    <property type="match status" value="1"/>
</dbReference>
<feature type="domain" description="G-protein coupled receptors family 1 profile" evidence="11">
    <location>
        <begin position="1236"/>
        <end position="1502"/>
    </location>
</feature>
<evidence type="ECO:0000313" key="13">
    <source>
        <dbReference type="EMBL" id="CAF1623478.1"/>
    </source>
</evidence>
<dbReference type="PRINTS" id="PR00261">
    <property type="entry name" value="LDLRECEPTOR"/>
</dbReference>
<feature type="transmembrane region" description="Helical" evidence="9">
    <location>
        <begin position="1266"/>
        <end position="1292"/>
    </location>
</feature>
<dbReference type="PROSITE" id="PS50026">
    <property type="entry name" value="EGF_3"/>
    <property type="match status" value="1"/>
</dbReference>
<dbReference type="SUPFAM" id="SSF57424">
    <property type="entry name" value="LDL receptor-like module"/>
    <property type="match status" value="1"/>
</dbReference>
<dbReference type="GO" id="GO:0004930">
    <property type="term" value="F:G protein-coupled receptor activity"/>
    <property type="evidence" value="ECO:0007669"/>
    <property type="project" value="InterPro"/>
</dbReference>
<dbReference type="Proteomes" id="UP000663877">
    <property type="component" value="Unassembled WGS sequence"/>
</dbReference>
<comment type="caution">
    <text evidence="7">Lacks conserved residue(s) required for the propagation of feature annotation.</text>
</comment>
<comment type="caution">
    <text evidence="12">The sequence shown here is derived from an EMBL/GenBank/DDBJ whole genome shotgun (WGS) entry which is preliminary data.</text>
</comment>
<name>A0A815MSM5_9BILA</name>
<evidence type="ECO:0000256" key="9">
    <source>
        <dbReference type="SAM" id="Phobius"/>
    </source>
</evidence>
<sequence>MVSNSNVWQPFYNLYNTDTKTNDFDHDCFYSPITETNHIDDMEYMLEQIVEYCIRSSLKEIIDINEKSISSKLTFDKLKKNNITSKDLMQWSSPIDLVERYEYFLQMNTTSSVEIFYNCTPPWFGSFCQYKFVSNQSFLSFIQMRNDERELFDKKTTVTCYMHMQCSNHSFLTCLDWREICDGKVNCLDNGEDEKYCAELEMNQCEENEYQCRNGMCVNIDFVTDEKRLVWGDTLSPECLDGSDESYERILTLCGRDLSFVCEDVLCPQDIDFNCGNGNCYDVSERPGFDHCTNHRDKAINYVFDWNNPMDTRYPLCFKTLMCGLFIFFWGDNFNKYCKNFCNNQEECQIQTVKNCPSVFIAPTFPVWDGHVRFGYFSNATSIIMLGYEPDFVCYNKDLCPFLSPTFTFDNYTCLHTDQLNLTLMNNIYKKFRGCIQLFQNTNDNENTCQNSTTVRCLGTNKCISKRRIMDGFPDCYDAFDESIAANSCALNDKHRFPCPDEQKCLSPALVNDGEKHCIDGKDEPIVDDMVDTIHDLSFSSFCNNWVEIVSTENETDETYCERWPCINPYTHCDGVWSCPKGIDEINCSSNFQCPANHHPCLSPKSRKMDCLHINRIEDGTIDCLGSTDERSHCRLQQPDFFMRYRCWNDTKCTSITRACRVCDKSNEFDLACNSNDEKFRDIEEFVDNIDNVHVTRKQPFSLKSSLSFPPIQLPLPIHKQIQNDMIKTEKMSTVKHNNNPRLWLCNKGFVILVGKNETEQCICPETYYGDLCQYQNQRVSLTIRLRQENLKNINVIGIIIRLVDHTGYVHSYEQITYKSVISCNWKYNMRLLYQNRPKDMMKNYTIYIDAYDKVKLDYHTSWIFPVQFLFMPVNRMSVQLIIPVQQDCHLLCSDKYLKSLTNDNMQSCRCLNWVNSFSTIQHKCDCSSDSMCIGFKGNRSICLCSLNKTGPRCYLNSICQMNNTCINNGICVPHDYRQSSTNFTCVCPDGFSGEFCETTDVRIDISFSNGETPQSLFVHFIDVLLRDVRSKTLEPVRATMFKKILFNQKTISFNVPLFFHLAFVEFDHMYYFIILQHNYTSSVTFSTQISPSQRCPHIHEVLDEVIIGYSHLRRVKYYHDICQNHPDLTCFYDNYTFMCLCTEQRHANCFHFDFNMTYNCKGKNDCQNDGQCFQDHPHCPKQKMCVCQECFYGDKCQRTTKHSGLSLDSILGYHINPHLSLTQQSLPVQISITFGTLIIIIGLISGILSNLTFQVKVTRKTGCGFYLLTSSITSILVVICFYIKLWILILSQMNAITHQSFLLFHCTSIEFILRFLLATTDWLHAFVTIERFFVVFLGVHFDKAKSRRLAKLIICLIFVLAAASLIHDPVHRHLIYDTEEQRTWCLVEFTSQVETYNSFINIFHFIIPFTVNVILVIGIMIITARQRSSAQRNVTFLQQLKRQFDQHKHLMFSSIALIILALPRLVTSFLSNCMKTPKEYKLFLASYFISFIPPLLHFFIFVLTSKIYKKEFTTIFKQKWEIFQRCFFPNRALSTRN</sequence>
<evidence type="ECO:0000256" key="1">
    <source>
        <dbReference type="ARBA" id="ARBA00004167"/>
    </source>
</evidence>
<evidence type="ECO:0000259" key="10">
    <source>
        <dbReference type="PROSITE" id="PS50026"/>
    </source>
</evidence>
<dbReference type="InterPro" id="IPR000276">
    <property type="entry name" value="GPCR_Rhodpsn"/>
</dbReference>
<feature type="transmembrane region" description="Helical" evidence="9">
    <location>
        <begin position="1451"/>
        <end position="1471"/>
    </location>
</feature>
<dbReference type="SMART" id="SM00181">
    <property type="entry name" value="EGF"/>
    <property type="match status" value="2"/>
</dbReference>
<comment type="subcellular location">
    <subcellularLocation>
        <location evidence="1">Membrane</location>
        <topology evidence="1">Single-pass membrane protein</topology>
    </subcellularLocation>
</comment>
<dbReference type="SUPFAM" id="SSF57196">
    <property type="entry name" value="EGF/Laminin"/>
    <property type="match status" value="1"/>
</dbReference>
<evidence type="ECO:0000313" key="14">
    <source>
        <dbReference type="Proteomes" id="UP000663832"/>
    </source>
</evidence>
<keyword evidence="7" id="KW-0245">EGF-like domain</keyword>
<evidence type="ECO:0000256" key="5">
    <source>
        <dbReference type="ARBA" id="ARBA00023136"/>
    </source>
</evidence>
<dbReference type="SUPFAM" id="SSF81321">
    <property type="entry name" value="Family A G protein-coupled receptor-like"/>
    <property type="match status" value="1"/>
</dbReference>
<keyword evidence="3" id="KW-0677">Repeat</keyword>
<dbReference type="Pfam" id="PF00008">
    <property type="entry name" value="EGF"/>
    <property type="match status" value="1"/>
</dbReference>
<dbReference type="PROSITE" id="PS00022">
    <property type="entry name" value="EGF_1"/>
    <property type="match status" value="2"/>
</dbReference>
<feature type="domain" description="EGF-like" evidence="10">
    <location>
        <begin position="956"/>
        <end position="998"/>
    </location>
</feature>
<keyword evidence="2 9" id="KW-0812">Transmembrane</keyword>
<dbReference type="GO" id="GO:0005886">
    <property type="term" value="C:plasma membrane"/>
    <property type="evidence" value="ECO:0007669"/>
    <property type="project" value="TreeGrafter"/>
</dbReference>
<evidence type="ECO:0000259" key="11">
    <source>
        <dbReference type="PROSITE" id="PS50262"/>
    </source>
</evidence>
<dbReference type="InterPro" id="IPR002172">
    <property type="entry name" value="LDrepeatLR_classA_rpt"/>
</dbReference>
<gene>
    <name evidence="12" type="ORF">BJG266_LOCUS39199</name>
    <name evidence="13" type="ORF">QVE165_LOCUS56082</name>
</gene>
<accession>A0A815MSM5</accession>
<keyword evidence="5 9" id="KW-0472">Membrane</keyword>
<evidence type="ECO:0000256" key="7">
    <source>
        <dbReference type="PROSITE-ProRule" id="PRU00076"/>
    </source>
</evidence>